<protein>
    <recommendedName>
        <fullName evidence="2">Bulb-type lectin domain-containing protein</fullName>
    </recommendedName>
</protein>
<name>A0A238U4V6_9FLAO</name>
<dbReference type="RefSeq" id="WP_173862339.1">
    <property type="nucleotide sequence ID" value="NZ_LT899436.1"/>
</dbReference>
<dbReference type="SUPFAM" id="SSF50998">
    <property type="entry name" value="Quinoprotein alcohol dehydrogenase-like"/>
    <property type="match status" value="1"/>
</dbReference>
<dbReference type="InterPro" id="IPR011047">
    <property type="entry name" value="Quinoprotein_ADH-like_sf"/>
</dbReference>
<evidence type="ECO:0000313" key="3">
    <source>
        <dbReference type="EMBL" id="SNR14231.1"/>
    </source>
</evidence>
<sequence length="446" mass="48399">MIKFRYILILSIFTIFLSCGSDNDSGVITNPTPTFLGELDFTKTFGGTRNEIGNSIVATNDSGYAILGYVDSADGDVMNRTTNDSDFLVLKYDANDNLQWQKSYGGSKDDRGNAIIQTNDNGFALIGFSKSNDGDVGQNEGNSDFWFIKLSPSGDISWKKTFGFLGNDFGTSVIQTSDNGFLIVGELDVTSSGGQGNSRLINRHAGGDFWAIKLDASGNTEWTKFFGGTFTDTALDVIQTEDNNFIILGTSDSSDTDISDPKGDYDFWIIKIDSTGKLIWEKNLGGSQIDKAAKLTKTSDGNFICVGNTRSSDKNISVNNGGGDLWIIKISTNGNIIWEKTYGGTNFDDGTSISPSKNGNFILVGNSRSTDNQFSNNGQNDAWILKISSEGNTIWQKFIGGSNIDLLHDVIELDNENIVAVGESNSNDIDISENKGFSDLLIVKIK</sequence>
<dbReference type="PROSITE" id="PS51257">
    <property type="entry name" value="PROKAR_LIPOPROTEIN"/>
    <property type="match status" value="1"/>
</dbReference>
<accession>A0A238U4V6</accession>
<evidence type="ECO:0000313" key="4">
    <source>
        <dbReference type="Proteomes" id="UP000215214"/>
    </source>
</evidence>
<evidence type="ECO:0000256" key="1">
    <source>
        <dbReference type="SAM" id="SignalP"/>
    </source>
</evidence>
<dbReference type="Proteomes" id="UP000215214">
    <property type="component" value="Chromosome TJEJU"/>
</dbReference>
<feature type="signal peptide" evidence="1">
    <location>
        <begin position="1"/>
        <end position="20"/>
    </location>
</feature>
<keyword evidence="1" id="KW-0732">Signal</keyword>
<feature type="chain" id="PRO_5013099503" description="Bulb-type lectin domain-containing protein" evidence="1">
    <location>
        <begin position="21"/>
        <end position="446"/>
    </location>
</feature>
<dbReference type="KEGG" id="tje:TJEJU_0433"/>
<dbReference type="InterPro" id="IPR001480">
    <property type="entry name" value="Bulb-type_lectin_dom"/>
</dbReference>
<feature type="domain" description="Bulb-type lectin" evidence="2">
    <location>
        <begin position="231"/>
        <end position="376"/>
    </location>
</feature>
<gene>
    <name evidence="3" type="ORF">TJEJU_0433</name>
</gene>
<reference evidence="3 4" key="1">
    <citation type="submission" date="2017-07" db="EMBL/GenBank/DDBJ databases">
        <authorList>
            <person name="Sun Z.S."/>
            <person name="Albrecht U."/>
            <person name="Echele G."/>
            <person name="Lee C.C."/>
        </authorList>
    </citation>
    <scope>NUCLEOTIDE SEQUENCE [LARGE SCALE GENOMIC DNA]</scope>
    <source>
        <strain evidence="4">type strain: KCTC 22618</strain>
    </source>
</reference>
<organism evidence="3 4">
    <name type="scientific">Tenacibaculum jejuense</name>
    <dbReference type="NCBI Taxonomy" id="584609"/>
    <lineage>
        <taxon>Bacteria</taxon>
        <taxon>Pseudomonadati</taxon>
        <taxon>Bacteroidota</taxon>
        <taxon>Flavobacteriia</taxon>
        <taxon>Flavobacteriales</taxon>
        <taxon>Flavobacteriaceae</taxon>
        <taxon>Tenacibaculum</taxon>
    </lineage>
</organism>
<proteinExistence type="predicted"/>
<dbReference type="AlphaFoldDB" id="A0A238U4V6"/>
<dbReference type="EMBL" id="LT899436">
    <property type="protein sequence ID" value="SNR14231.1"/>
    <property type="molecule type" value="Genomic_DNA"/>
</dbReference>
<dbReference type="PANTHER" id="PTHR42754">
    <property type="entry name" value="ENDOGLUCANASE"/>
    <property type="match status" value="1"/>
</dbReference>
<keyword evidence="4" id="KW-1185">Reference proteome</keyword>
<dbReference type="PANTHER" id="PTHR42754:SF1">
    <property type="entry name" value="LIPOPROTEIN"/>
    <property type="match status" value="1"/>
</dbReference>
<evidence type="ECO:0000259" key="2">
    <source>
        <dbReference type="PROSITE" id="PS50927"/>
    </source>
</evidence>
<dbReference type="PROSITE" id="PS50927">
    <property type="entry name" value="BULB_LECTIN"/>
    <property type="match status" value="1"/>
</dbReference>